<keyword evidence="6" id="KW-1185">Reference proteome</keyword>
<dbReference type="SUPFAM" id="SSF53335">
    <property type="entry name" value="S-adenosyl-L-methionine-dependent methyltransferases"/>
    <property type="match status" value="1"/>
</dbReference>
<dbReference type="Gene3D" id="3.40.50.300">
    <property type="entry name" value="P-loop containing nucleotide triphosphate hydrolases"/>
    <property type="match status" value="2"/>
</dbReference>
<dbReference type="RefSeq" id="WP_184492473.1">
    <property type="nucleotide sequence ID" value="NZ_JACIJO010000001.1"/>
</dbReference>
<evidence type="ECO:0000313" key="5">
    <source>
        <dbReference type="EMBL" id="MBB6324491.1"/>
    </source>
</evidence>
<dbReference type="GO" id="GO:0008170">
    <property type="term" value="F:N-methyltransferase activity"/>
    <property type="evidence" value="ECO:0007669"/>
    <property type="project" value="InterPro"/>
</dbReference>
<dbReference type="GO" id="GO:0032259">
    <property type="term" value="P:methylation"/>
    <property type="evidence" value="ECO:0007669"/>
    <property type="project" value="UniProtKB-KW"/>
</dbReference>
<dbReference type="InterPro" id="IPR029063">
    <property type="entry name" value="SAM-dependent_MTases_sf"/>
</dbReference>
<accession>A0A841MR39</accession>
<dbReference type="SUPFAM" id="SSF52540">
    <property type="entry name" value="P-loop containing nucleoside triphosphate hydrolases"/>
    <property type="match status" value="2"/>
</dbReference>
<evidence type="ECO:0000256" key="3">
    <source>
        <dbReference type="SAM" id="MobiDB-lite"/>
    </source>
</evidence>
<keyword evidence="2" id="KW-0175">Coiled coil</keyword>
<dbReference type="GO" id="GO:0003677">
    <property type="term" value="F:DNA binding"/>
    <property type="evidence" value="ECO:0007669"/>
    <property type="project" value="InterPro"/>
</dbReference>
<protein>
    <submittedName>
        <fullName evidence="5">N12 class adenine-specific DNA methylase</fullName>
    </submittedName>
</protein>
<dbReference type="Pfam" id="PF02384">
    <property type="entry name" value="N6_Mtase"/>
    <property type="match status" value="1"/>
</dbReference>
<name>A0A841MR39_9BACT</name>
<feature type="domain" description="Helicase C-terminal" evidence="4">
    <location>
        <begin position="1335"/>
        <end position="1503"/>
    </location>
</feature>
<dbReference type="InterPro" id="IPR052933">
    <property type="entry name" value="DNA_Protect_Modify"/>
</dbReference>
<dbReference type="Gene3D" id="3.40.50.150">
    <property type="entry name" value="Vaccinia Virus protein VP39"/>
    <property type="match status" value="1"/>
</dbReference>
<dbReference type="Pfam" id="PF00271">
    <property type="entry name" value="Helicase_C"/>
    <property type="match status" value="1"/>
</dbReference>
<feature type="compositionally biased region" description="Polar residues" evidence="3">
    <location>
        <begin position="1775"/>
        <end position="1790"/>
    </location>
</feature>
<dbReference type="InterPro" id="IPR001650">
    <property type="entry name" value="Helicase_C-like"/>
</dbReference>
<evidence type="ECO:0000313" key="6">
    <source>
        <dbReference type="Proteomes" id="UP000588604"/>
    </source>
</evidence>
<comment type="caution">
    <text evidence="5">The sequence shown here is derived from an EMBL/GenBank/DDBJ whole genome shotgun (WGS) entry which is preliminary data.</text>
</comment>
<feature type="coiled-coil region" evidence="2">
    <location>
        <begin position="1038"/>
        <end position="1094"/>
    </location>
</feature>
<evidence type="ECO:0000259" key="4">
    <source>
        <dbReference type="PROSITE" id="PS51194"/>
    </source>
</evidence>
<dbReference type="EMBL" id="JACIJO010000001">
    <property type="protein sequence ID" value="MBB6324491.1"/>
    <property type="molecule type" value="Genomic_DNA"/>
</dbReference>
<organism evidence="5 6">
    <name type="scientific">Algoriphagus iocasae</name>
    <dbReference type="NCBI Taxonomy" id="1836499"/>
    <lineage>
        <taxon>Bacteria</taxon>
        <taxon>Pseudomonadati</taxon>
        <taxon>Bacteroidota</taxon>
        <taxon>Cytophagia</taxon>
        <taxon>Cytophagales</taxon>
        <taxon>Cyclobacteriaceae</taxon>
        <taxon>Algoriphagus</taxon>
    </lineage>
</organism>
<dbReference type="InterPro" id="IPR014001">
    <property type="entry name" value="Helicase_ATP-bd"/>
</dbReference>
<reference evidence="5 6" key="1">
    <citation type="submission" date="2020-08" db="EMBL/GenBank/DDBJ databases">
        <title>Genomic Encyclopedia of Type Strains, Phase IV (KMG-IV): sequencing the most valuable type-strain genomes for metagenomic binning, comparative biology and taxonomic classification.</title>
        <authorList>
            <person name="Goeker M."/>
        </authorList>
    </citation>
    <scope>NUCLEOTIDE SEQUENCE [LARGE SCALE GENOMIC DNA]</scope>
    <source>
        <strain evidence="5 6">DSM 102044</strain>
    </source>
</reference>
<comment type="similarity">
    <text evidence="1">Belongs to the N(4)/N(6)-methyltransferase family.</text>
</comment>
<dbReference type="PANTHER" id="PTHR41313:SF1">
    <property type="entry name" value="DNA METHYLASE ADENINE-SPECIFIC DOMAIN-CONTAINING PROTEIN"/>
    <property type="match status" value="1"/>
</dbReference>
<gene>
    <name evidence="5" type="ORF">FHS59_000106</name>
</gene>
<dbReference type="PROSITE" id="PS51194">
    <property type="entry name" value="HELICASE_CTER"/>
    <property type="match status" value="1"/>
</dbReference>
<dbReference type="PRINTS" id="PR00507">
    <property type="entry name" value="N12N6MTFRASE"/>
</dbReference>
<dbReference type="InterPro" id="IPR027417">
    <property type="entry name" value="P-loop_NTPase"/>
</dbReference>
<dbReference type="PANTHER" id="PTHR41313">
    <property type="entry name" value="ADENINE-SPECIFIC METHYLTRANSFERASE"/>
    <property type="match status" value="1"/>
</dbReference>
<evidence type="ECO:0000256" key="1">
    <source>
        <dbReference type="ARBA" id="ARBA00006594"/>
    </source>
</evidence>
<proteinExistence type="inferred from homology"/>
<evidence type="ECO:0000256" key="2">
    <source>
        <dbReference type="SAM" id="Coils"/>
    </source>
</evidence>
<dbReference type="InterPro" id="IPR003356">
    <property type="entry name" value="DNA_methylase_A-5"/>
</dbReference>
<sequence length="1790" mass="203525">MGFNPKQIIQRNIDAITVALDFREGSSLNTYGYDLVRQYAGFGGIKAILYLGLSREEWAKMGASKSDFALFEEINRLHALLNSRLDPADYTKAVHSVKQSTLSAFFTPEVIPHTIYRALEESGFKPENIYEPSAGSGVFLMDLKAHVPTAQKVVAVEKDYLTGLVLQAVASYQGLEDFTVQIRGLEETSESESEKFDLVAGNIPFGNYNIHDPAVDARYLSKIHNYFMVKSLEKLKDRGVLALVATRAVFDAPSNKPVREFLLEHSDLLSITVMPDNLMKETANTEAPTHLILLQKNNHKKEISLSEKALLETVTRHNTFGDYPVNRFLAASPELWLGDTRSAGTNQYGKAHEVNRMEGDMAALENPLLDRLKRDLEKNLSSLHPALTLLDPPKEATQEQGFQLGLFGGSAGEINQALRYITDPDRKLIRTESARINAVIQSGAFPGHDHAVVISARTKSGKAFLYKAVSNVKEIETSINWMDAALLGREVKSILEQGEKLGVRFRLDARDTFEDLLKAGETLQPESVPGYLKPDALYIFRNEVGVLKPDDHGKPVHFNKIHVTQGLRFYKSYIQLRDTLLQMEGSKTQKELLTDQYLSFFEAYGRLNDPQNKKHLAIDSHALTVLSSLERRSEKGFEASDLVTPQRERIQEEPKPEDHFEALAVSLNNLGRVDLKYMEKISGMPKDLLMEQLDGYIYFNAVNDQWETKDRFLSGDVLSKLEDLRALPDNHPFAKEITKSIRALEGVLPDPIPFELLDFNLGERWIPMSYYSRFASEVFELETSVHLIEGMDVFKVNTTGSNAKIQNQYAVSPKHGRTTYGDKILEHALENTTPFFTYEVESHGKTIRIADNAAIQQAHEKIEEIREEFTGWLNRLPLKDKQHLEKEYNHIYNSKVLREYDGSHLSFPGLDVKALGIKGLYSSQKSAVWRIIQERGALIDHEVGLGKTLTMVVASHEMKRLGLVRKPAILALKSNVQQIARTYQLAYPQARILFPNMKDFTPSNRFRLFREMTFNDWDCIIMTHDQFRKIPNSPEIQKQIFQEELSHVEKDLETVRELGGRISKAMVKGLEIRKNNLINTLAQIKQQMDHQKDENLDFESIGIDHLFVDESHAFKNLTFTTRHKNVAGLGNTKGSQKALNMLFAVRSLQDRFRSDLNVTFLSGTPISNSLTEMYLIFKYLRPNELKRLKLENFDAWAAVFAKKSVDFEFSVTNEIIAKERFRHFIKVPELAMLYNEITDYKTADHIQLDKPRLEEKLVHISPSKVQQDFIKRLMEFAKSGDATLIGRPPLSESEDKGRMLIATNYAKQMATDMRLIDPQLYEDHPGNKIHTCASKVSEMYRKSTPFKGTQLVFSDIGTPKSNQWNIYTALKEVLVQKHGIPAHEITFIHNWTDRRRPELFDKMQDGEIRILLGSTTKAGTGLNVQSRMVALHHIDIPWKPSELEQRNGRGARQGNWLAKEQFDNRIISFIYATEQSLDNYKFNLLKNKQTFISQIKNASMSTRTIDEGAMDENSGMNFAEYIAILSGDTTLLERSKLDKKVAVLASSKRLFQSEQLRIQRKLGMVEKNLQSNSGIIDILKKDAVLLKESERHENGKKVNQTVLTGYKGSPDAEMGRFILELHKAFNPAPSGESKSIGKLYGFDLFIEQKTTAWAVEKRLQYETSNHFYALSPHGKIRYSISNGIPNPDPEFAARHFMSALSRIPKLLEKHQKKGQELLKEKKQLSGLALRSFPKEKLLEELRKSIRKLDQQINNKLQKTQSLREAVQPPEKEAAQQASPSLSTYISGKAI</sequence>
<keyword evidence="5" id="KW-0489">Methyltransferase</keyword>
<feature type="region of interest" description="Disordered" evidence="3">
    <location>
        <begin position="1756"/>
        <end position="1790"/>
    </location>
</feature>
<dbReference type="Proteomes" id="UP000588604">
    <property type="component" value="Unassembled WGS sequence"/>
</dbReference>
<dbReference type="SMART" id="SM00487">
    <property type="entry name" value="DEXDc"/>
    <property type="match status" value="1"/>
</dbReference>
<keyword evidence="5" id="KW-0808">Transferase</keyword>